<feature type="region of interest" description="Disordered" evidence="6">
    <location>
        <begin position="152"/>
        <end position="400"/>
    </location>
</feature>
<evidence type="ECO:0000256" key="6">
    <source>
        <dbReference type="SAM" id="MobiDB-lite"/>
    </source>
</evidence>
<feature type="domain" description="Chitin-binding type-2" evidence="8">
    <location>
        <begin position="631"/>
        <end position="697"/>
    </location>
</feature>
<evidence type="ECO:0000256" key="3">
    <source>
        <dbReference type="ARBA" id="ARBA00022737"/>
    </source>
</evidence>
<feature type="compositionally biased region" description="Polar residues" evidence="6">
    <location>
        <begin position="157"/>
        <end position="173"/>
    </location>
</feature>
<dbReference type="Gene3D" id="2.170.140.10">
    <property type="entry name" value="Chitin binding domain"/>
    <property type="match status" value="3"/>
</dbReference>
<keyword evidence="5" id="KW-0325">Glycoprotein</keyword>
<proteinExistence type="predicted"/>
<feature type="chain" id="PRO_5040125512" description="Chitin-binding type-2 domain-containing protein" evidence="7">
    <location>
        <begin position="20"/>
        <end position="697"/>
    </location>
</feature>
<dbReference type="SMART" id="SM00494">
    <property type="entry name" value="ChtBD2"/>
    <property type="match status" value="3"/>
</dbReference>
<dbReference type="Proteomes" id="UP001152562">
    <property type="component" value="Unassembled WGS sequence"/>
</dbReference>
<dbReference type="EMBL" id="CALOZG010000004">
    <property type="protein sequence ID" value="CAH4016994.1"/>
    <property type="molecule type" value="Genomic_DNA"/>
</dbReference>
<keyword evidence="1" id="KW-0147">Chitin-binding</keyword>
<feature type="compositionally biased region" description="Polar residues" evidence="6">
    <location>
        <begin position="335"/>
        <end position="350"/>
    </location>
</feature>
<keyword evidence="10" id="KW-1185">Reference proteome</keyword>
<dbReference type="PROSITE" id="PS50940">
    <property type="entry name" value="CHIT_BIND_II"/>
    <property type="match status" value="3"/>
</dbReference>
<accession>A0A9P0TDW1</accession>
<reference evidence="9" key="1">
    <citation type="submission" date="2022-05" db="EMBL/GenBank/DDBJ databases">
        <authorList>
            <person name="Okamura Y."/>
        </authorList>
    </citation>
    <scope>NUCLEOTIDE SEQUENCE</scope>
</reference>
<feature type="domain" description="Chitin-binding type-2" evidence="8">
    <location>
        <begin position="569"/>
        <end position="626"/>
    </location>
</feature>
<keyword evidence="3" id="KW-0677">Repeat</keyword>
<keyword evidence="4" id="KW-1015">Disulfide bond</keyword>
<keyword evidence="2 7" id="KW-0732">Signal</keyword>
<protein>
    <recommendedName>
        <fullName evidence="8">Chitin-binding type-2 domain-containing protein</fullName>
    </recommendedName>
</protein>
<dbReference type="InterPro" id="IPR051940">
    <property type="entry name" value="Chitin_bind-dev_reg"/>
</dbReference>
<feature type="compositionally biased region" description="Basic and acidic residues" evidence="6">
    <location>
        <begin position="187"/>
        <end position="206"/>
    </location>
</feature>
<dbReference type="GO" id="GO:0008061">
    <property type="term" value="F:chitin binding"/>
    <property type="evidence" value="ECO:0007669"/>
    <property type="project" value="UniProtKB-KW"/>
</dbReference>
<evidence type="ECO:0000256" key="7">
    <source>
        <dbReference type="SAM" id="SignalP"/>
    </source>
</evidence>
<dbReference type="PANTHER" id="PTHR23301:SF107">
    <property type="entry name" value="LD20793P"/>
    <property type="match status" value="1"/>
</dbReference>
<feature type="compositionally biased region" description="Pro residues" evidence="6">
    <location>
        <begin position="443"/>
        <end position="452"/>
    </location>
</feature>
<evidence type="ECO:0000256" key="2">
    <source>
        <dbReference type="ARBA" id="ARBA00022729"/>
    </source>
</evidence>
<dbReference type="GO" id="GO:0005576">
    <property type="term" value="C:extracellular region"/>
    <property type="evidence" value="ECO:0007669"/>
    <property type="project" value="InterPro"/>
</dbReference>
<evidence type="ECO:0000256" key="5">
    <source>
        <dbReference type="ARBA" id="ARBA00023180"/>
    </source>
</evidence>
<evidence type="ECO:0000313" key="10">
    <source>
        <dbReference type="Proteomes" id="UP001152562"/>
    </source>
</evidence>
<feature type="signal peptide" evidence="7">
    <location>
        <begin position="1"/>
        <end position="19"/>
    </location>
</feature>
<evidence type="ECO:0000256" key="4">
    <source>
        <dbReference type="ARBA" id="ARBA00023157"/>
    </source>
</evidence>
<name>A0A9P0TDW1_PIEBR</name>
<dbReference type="InterPro" id="IPR002557">
    <property type="entry name" value="Chitin-bd_dom"/>
</dbReference>
<evidence type="ECO:0000313" key="9">
    <source>
        <dbReference type="EMBL" id="CAH4016994.1"/>
    </source>
</evidence>
<dbReference type="SUPFAM" id="SSF57625">
    <property type="entry name" value="Invertebrate chitin-binding proteins"/>
    <property type="match status" value="3"/>
</dbReference>
<organism evidence="9 10">
    <name type="scientific">Pieris brassicae</name>
    <name type="common">White butterfly</name>
    <name type="synonym">Large white butterfly</name>
    <dbReference type="NCBI Taxonomy" id="7116"/>
    <lineage>
        <taxon>Eukaryota</taxon>
        <taxon>Metazoa</taxon>
        <taxon>Ecdysozoa</taxon>
        <taxon>Arthropoda</taxon>
        <taxon>Hexapoda</taxon>
        <taxon>Insecta</taxon>
        <taxon>Pterygota</taxon>
        <taxon>Neoptera</taxon>
        <taxon>Endopterygota</taxon>
        <taxon>Lepidoptera</taxon>
        <taxon>Glossata</taxon>
        <taxon>Ditrysia</taxon>
        <taxon>Papilionoidea</taxon>
        <taxon>Pieridae</taxon>
        <taxon>Pierinae</taxon>
        <taxon>Pieris</taxon>
    </lineage>
</organism>
<feature type="compositionally biased region" description="Basic and acidic residues" evidence="6">
    <location>
        <begin position="253"/>
        <end position="265"/>
    </location>
</feature>
<feature type="compositionally biased region" description="Basic and acidic residues" evidence="6">
    <location>
        <begin position="283"/>
        <end position="299"/>
    </location>
</feature>
<dbReference type="PANTHER" id="PTHR23301">
    <property type="entry name" value="CHITIN BINDING PERITROPHIN-A"/>
    <property type="match status" value="1"/>
</dbReference>
<evidence type="ECO:0000256" key="1">
    <source>
        <dbReference type="ARBA" id="ARBA00022669"/>
    </source>
</evidence>
<dbReference type="Pfam" id="PF01607">
    <property type="entry name" value="CBM_14"/>
    <property type="match status" value="3"/>
</dbReference>
<dbReference type="InterPro" id="IPR036508">
    <property type="entry name" value="Chitin-bd_dom_sf"/>
</dbReference>
<feature type="region of interest" description="Disordered" evidence="6">
    <location>
        <begin position="433"/>
        <end position="454"/>
    </location>
</feature>
<feature type="domain" description="Chitin-binding type-2" evidence="8">
    <location>
        <begin position="500"/>
        <end position="559"/>
    </location>
</feature>
<evidence type="ECO:0000259" key="8">
    <source>
        <dbReference type="PROSITE" id="PS50940"/>
    </source>
</evidence>
<comment type="caution">
    <text evidence="9">The sequence shown here is derived from an EMBL/GenBank/DDBJ whole genome shotgun (WGS) entry which is preliminary data.</text>
</comment>
<dbReference type="AlphaFoldDB" id="A0A9P0TDW1"/>
<feature type="compositionally biased region" description="Pro residues" evidence="6">
    <location>
        <begin position="266"/>
        <end position="278"/>
    </location>
</feature>
<gene>
    <name evidence="9" type="ORF">PIBRA_LOCUS3528</name>
</gene>
<sequence length="697" mass="77253">MLGNRLLFILLPLIVLANGQTGSARDWRFRRPSRFPARVVPRPSYVSRPTTFAPRPEITSEVRPHVTVSTTHWPSSTYSPPIRGPSFNRRPNIVWSRPFIASSPKPKPTVTVVVLPGSHSHVLPTTQRPYYVYPEKPTPKPVGIPLAPESDLLYSKPESQPLNEPYVSSSSKPISAANPVINSSPKPETEKPYIEVKPVSEPHKPEVVISRVPEPQPEVKPESQPKPQIKPIPEPEQELSPEFIVQGTPEPQVEPRPEPQVEPKPEPQVVPLPKPHGVPIPERQLEPKPEPEVEPKPEPESSPEPIPEVTSERFDDVSLSGHEASPAPELHREVLSSSKPVFELESSSKPSFEPVPASVEQTEMSSIPYAEVPPEPSREFSTPTPFSPSAEVSSEPELLDHSEVPSNQIRLKYIPGIGNSRNPISATWSKPSWVPKPSKNPEHPNPWKPTPTPIFHLPSKTSTIRPQPKPTSQKPVYVPARPVITARTPSAAFDVMALMDYQCHEPNGYFAVPTECDAFIECNSNRARQINCPDGLHYNPKAVWPEYPCAYPSEVQCAAHYAKQDPKPTAECPRQYGYFASPSGDCGQYIMCLEGRATKMSCPPGLAFNLKTTACDWPANVPSCNPVVFRGFTCPVPDIGENGKPSDLIYKYRYGKSCKKYIACQRGSPRLLSCDEGLSYDEASQSCMDDEFVKDCS</sequence>